<evidence type="ECO:0000313" key="15">
    <source>
        <dbReference type="Proteomes" id="UP000757435"/>
    </source>
</evidence>
<accession>A0A951QGK7</accession>
<feature type="domain" description="Phytochrome chromophore attachment site" evidence="11">
    <location>
        <begin position="198"/>
        <end position="355"/>
    </location>
</feature>
<dbReference type="SUPFAM" id="SSF52172">
    <property type="entry name" value="CheY-like"/>
    <property type="match status" value="1"/>
</dbReference>
<evidence type="ECO:0000256" key="1">
    <source>
        <dbReference type="ARBA" id="ARBA00000085"/>
    </source>
</evidence>
<evidence type="ECO:0000256" key="8">
    <source>
        <dbReference type="ARBA" id="ARBA00074306"/>
    </source>
</evidence>
<evidence type="ECO:0000256" key="10">
    <source>
        <dbReference type="SAM" id="Coils"/>
    </source>
</evidence>
<keyword evidence="4" id="KW-0597">Phosphoprotein</keyword>
<dbReference type="InterPro" id="IPR003018">
    <property type="entry name" value="GAF"/>
</dbReference>
<evidence type="ECO:0000256" key="7">
    <source>
        <dbReference type="ARBA" id="ARBA00023012"/>
    </source>
</evidence>
<name>A0A951QGK7_9CYAN</name>
<feature type="coiled-coil region" evidence="10">
    <location>
        <begin position="359"/>
        <end position="386"/>
    </location>
</feature>
<dbReference type="SMART" id="SM00448">
    <property type="entry name" value="REC"/>
    <property type="match status" value="1"/>
</dbReference>
<comment type="catalytic activity">
    <reaction evidence="1">
        <text>ATP + protein L-histidine = ADP + protein N-phospho-L-histidine.</text>
        <dbReference type="EC" id="2.7.13.3"/>
    </reaction>
</comment>
<dbReference type="InterPro" id="IPR004358">
    <property type="entry name" value="Sig_transdc_His_kin-like_C"/>
</dbReference>
<evidence type="ECO:0000259" key="12">
    <source>
        <dbReference type="PROSITE" id="PS50109"/>
    </source>
</evidence>
<dbReference type="InterPro" id="IPR003594">
    <property type="entry name" value="HATPase_dom"/>
</dbReference>
<dbReference type="Gene3D" id="3.30.565.10">
    <property type="entry name" value="Histidine kinase-like ATPase, C-terminal domain"/>
    <property type="match status" value="1"/>
</dbReference>
<dbReference type="SUPFAM" id="SSF55874">
    <property type="entry name" value="ATPase domain of HSP90 chaperone/DNA topoisomerase II/histidine kinase"/>
    <property type="match status" value="1"/>
</dbReference>
<evidence type="ECO:0000256" key="2">
    <source>
        <dbReference type="ARBA" id="ARBA00006402"/>
    </source>
</evidence>
<keyword evidence="7" id="KW-0902">Two-component regulatory system</keyword>
<evidence type="ECO:0000259" key="11">
    <source>
        <dbReference type="PROSITE" id="PS50046"/>
    </source>
</evidence>
<dbReference type="Gene3D" id="3.40.50.2300">
    <property type="match status" value="1"/>
</dbReference>
<reference evidence="14" key="2">
    <citation type="journal article" date="2022" name="Microbiol. Resour. Announc.">
        <title>Metagenome Sequencing to Explore Phylogenomics of Terrestrial Cyanobacteria.</title>
        <authorList>
            <person name="Ward R.D."/>
            <person name="Stajich J.E."/>
            <person name="Johansen J.R."/>
            <person name="Huntemann M."/>
            <person name="Clum A."/>
            <person name="Foster B."/>
            <person name="Foster B."/>
            <person name="Roux S."/>
            <person name="Palaniappan K."/>
            <person name="Varghese N."/>
            <person name="Mukherjee S."/>
            <person name="Reddy T.B.K."/>
            <person name="Daum C."/>
            <person name="Copeland A."/>
            <person name="Chen I.A."/>
            <person name="Ivanova N.N."/>
            <person name="Kyrpides N.C."/>
            <person name="Shapiro N."/>
            <person name="Eloe-Fadrosh E.A."/>
            <person name="Pietrasiak N."/>
        </authorList>
    </citation>
    <scope>NUCLEOTIDE SEQUENCE</scope>
    <source>
        <strain evidence="14">UHER 2000/2452</strain>
    </source>
</reference>
<dbReference type="CDD" id="cd00082">
    <property type="entry name" value="HisKA"/>
    <property type="match status" value="1"/>
</dbReference>
<dbReference type="FunFam" id="1.10.287.130:FF:000001">
    <property type="entry name" value="Two-component sensor histidine kinase"/>
    <property type="match status" value="1"/>
</dbReference>
<dbReference type="InterPro" id="IPR036890">
    <property type="entry name" value="HATPase_C_sf"/>
</dbReference>
<keyword evidence="6" id="KW-0418">Kinase</keyword>
<dbReference type="SUPFAM" id="SSF55781">
    <property type="entry name" value="GAF domain-like"/>
    <property type="match status" value="1"/>
</dbReference>
<dbReference type="FunFam" id="3.30.565.10:FF:000010">
    <property type="entry name" value="Sensor histidine kinase RcsC"/>
    <property type="match status" value="1"/>
</dbReference>
<dbReference type="Pfam" id="PF01590">
    <property type="entry name" value="GAF"/>
    <property type="match status" value="1"/>
</dbReference>
<evidence type="ECO:0000256" key="3">
    <source>
        <dbReference type="ARBA" id="ARBA00012438"/>
    </source>
</evidence>
<dbReference type="EMBL" id="JAHHHD010000037">
    <property type="protein sequence ID" value="MBW4661455.1"/>
    <property type="molecule type" value="Genomic_DNA"/>
</dbReference>
<dbReference type="InterPro" id="IPR016132">
    <property type="entry name" value="Phyto_chromo_attachment"/>
</dbReference>
<dbReference type="Pfam" id="PF02518">
    <property type="entry name" value="HATPase_c"/>
    <property type="match status" value="1"/>
</dbReference>
<evidence type="ECO:0000256" key="6">
    <source>
        <dbReference type="ARBA" id="ARBA00022777"/>
    </source>
</evidence>
<comment type="caution">
    <text evidence="14">The sequence shown here is derived from an EMBL/GenBank/DDBJ whole genome shotgun (WGS) entry which is preliminary data.</text>
</comment>
<reference evidence="14" key="1">
    <citation type="submission" date="2021-05" db="EMBL/GenBank/DDBJ databases">
        <authorList>
            <person name="Pietrasiak N."/>
            <person name="Ward R."/>
            <person name="Stajich J.E."/>
            <person name="Kurbessoian T."/>
        </authorList>
    </citation>
    <scope>NUCLEOTIDE SEQUENCE</scope>
    <source>
        <strain evidence="14">UHER 2000/2452</strain>
    </source>
</reference>
<dbReference type="PROSITE" id="PS50046">
    <property type="entry name" value="PHYTOCHROME_2"/>
    <property type="match status" value="1"/>
</dbReference>
<evidence type="ECO:0000256" key="5">
    <source>
        <dbReference type="ARBA" id="ARBA00022679"/>
    </source>
</evidence>
<sequence length="774" mass="86633">MTQSLDFGVMMPNYCSNLSQSFPFSAFSLLQTLIRQMAEELRAEVFSEVNLLNEGLTAEAIATHLHVTHFTLMVSPAFSILLLGKIAFSQTETVAPMTLTFEPEAIRDFLDQAIALARPQALLQRTFQQVHTQVQPNHAGTQSEFTLRLVAALSAQLPMPQPLDQVSSASSTEKALLQQIKQERLLNQVAAQIRQSLELPIILQTAVEQMQQCLEVDRLVIYRLNQAVSDAKPVEIQESSDYPAQQGGSVIYEARLSTEIPSVLDFSEAHCFVQTSRYQNVQRQNLAIAVQDVEARYRKMPCFLEFLQRAQIRSKLVAPITIGDRIWGLLIAHQCFEPRQWQEGEQKFLQQIAEHLAIAISQAQLYAELQQQKQTLEQRVIERTQALQDMVLASQSANRAKSEFLASVSHELRTPLTCIIGMSATLQRWSAETLSDRQQSFLQTIHDSGKHLLAMINDILDLSQAEASKIALNLEEFSLSRLAQQALKTFTGQAVLQEVSLGLDLQIEPAGDRFIADPHRIRQILFNLLGNAIKFTPKGGKVTLCVFVEDNLAVFQVKDTGIGIPEPLIPELFQKFQQLDTGYRRQYEGTGLGLALTKQLVDLHSGSIQVKSIEGIGTVFTVCIPMQRSDQQEPLLKEGLPEPPQGRVVLIEHNEETANLICDVLTAAGYQVIWMLEGSTAVSQIEALRPIAVITNMQLPDMDGDRLIHRLRRNPSTQHLKIIALMSTVPEFSSEEQNSKLNTGDLDVDGWLPQPVRPDHLLQKLMHLVTAKEK</sequence>
<feature type="domain" description="Response regulatory" evidence="13">
    <location>
        <begin position="647"/>
        <end position="769"/>
    </location>
</feature>
<dbReference type="Pfam" id="PF00072">
    <property type="entry name" value="Response_reg"/>
    <property type="match status" value="1"/>
</dbReference>
<dbReference type="PROSITE" id="PS50110">
    <property type="entry name" value="RESPONSE_REGULATORY"/>
    <property type="match status" value="1"/>
</dbReference>
<dbReference type="InterPro" id="IPR029016">
    <property type="entry name" value="GAF-like_dom_sf"/>
</dbReference>
<dbReference type="EC" id="2.7.13.3" evidence="3"/>
<dbReference type="SUPFAM" id="SSF47384">
    <property type="entry name" value="Homodimeric domain of signal transducing histidine kinase"/>
    <property type="match status" value="1"/>
</dbReference>
<dbReference type="PANTHER" id="PTHR43047:SF63">
    <property type="entry name" value="HISTIDINE KINASE"/>
    <property type="match status" value="1"/>
</dbReference>
<keyword evidence="5" id="KW-0808">Transferase</keyword>
<dbReference type="GO" id="GO:0000155">
    <property type="term" value="F:phosphorelay sensor kinase activity"/>
    <property type="evidence" value="ECO:0007669"/>
    <property type="project" value="InterPro"/>
</dbReference>
<dbReference type="Gene3D" id="3.30.450.40">
    <property type="match status" value="1"/>
</dbReference>
<comment type="caution">
    <text evidence="9">Lacks conserved residue(s) required for the propagation of feature annotation.</text>
</comment>
<proteinExistence type="inferred from homology"/>
<evidence type="ECO:0000313" key="14">
    <source>
        <dbReference type="EMBL" id="MBW4661455.1"/>
    </source>
</evidence>
<dbReference type="InterPro" id="IPR003661">
    <property type="entry name" value="HisK_dim/P_dom"/>
</dbReference>
<dbReference type="PROSITE" id="PS50109">
    <property type="entry name" value="HIS_KIN"/>
    <property type="match status" value="1"/>
</dbReference>
<dbReference type="AlphaFoldDB" id="A0A951QGK7"/>
<evidence type="ECO:0000256" key="9">
    <source>
        <dbReference type="PROSITE-ProRule" id="PRU00169"/>
    </source>
</evidence>
<dbReference type="InterPro" id="IPR011006">
    <property type="entry name" value="CheY-like_superfamily"/>
</dbReference>
<dbReference type="Proteomes" id="UP000757435">
    <property type="component" value="Unassembled WGS sequence"/>
</dbReference>
<evidence type="ECO:0000256" key="4">
    <source>
        <dbReference type="ARBA" id="ARBA00022553"/>
    </source>
</evidence>
<protein>
    <recommendedName>
        <fullName evidence="8">Circadian input-output histidine kinase CikA</fullName>
        <ecNumber evidence="3">2.7.13.3</ecNumber>
    </recommendedName>
</protein>
<dbReference type="GO" id="GO:0005886">
    <property type="term" value="C:plasma membrane"/>
    <property type="evidence" value="ECO:0007669"/>
    <property type="project" value="TreeGrafter"/>
</dbReference>
<dbReference type="CDD" id="cd16922">
    <property type="entry name" value="HATPase_EvgS-ArcB-TorS-like"/>
    <property type="match status" value="1"/>
</dbReference>
<dbReference type="PANTHER" id="PTHR43047">
    <property type="entry name" value="TWO-COMPONENT HISTIDINE PROTEIN KINASE"/>
    <property type="match status" value="1"/>
</dbReference>
<dbReference type="SMART" id="SM00388">
    <property type="entry name" value="HisKA"/>
    <property type="match status" value="1"/>
</dbReference>
<dbReference type="PRINTS" id="PR00344">
    <property type="entry name" value="BCTRLSENSOR"/>
</dbReference>
<organism evidence="14 15">
    <name type="scientific">Drouetiella hepatica Uher 2000/2452</name>
    <dbReference type="NCBI Taxonomy" id="904376"/>
    <lineage>
        <taxon>Bacteria</taxon>
        <taxon>Bacillati</taxon>
        <taxon>Cyanobacteriota</taxon>
        <taxon>Cyanophyceae</taxon>
        <taxon>Oculatellales</taxon>
        <taxon>Oculatellaceae</taxon>
        <taxon>Drouetiella</taxon>
    </lineage>
</organism>
<keyword evidence="10" id="KW-0175">Coiled coil</keyword>
<dbReference type="InterPro" id="IPR005467">
    <property type="entry name" value="His_kinase_dom"/>
</dbReference>
<feature type="domain" description="Histidine kinase" evidence="12">
    <location>
        <begin position="407"/>
        <end position="628"/>
    </location>
</feature>
<dbReference type="InterPro" id="IPR036097">
    <property type="entry name" value="HisK_dim/P_sf"/>
</dbReference>
<dbReference type="Gene3D" id="1.10.287.130">
    <property type="match status" value="1"/>
</dbReference>
<gene>
    <name evidence="14" type="ORF">KME15_22515</name>
</gene>
<dbReference type="SMART" id="SM00065">
    <property type="entry name" value="GAF"/>
    <property type="match status" value="1"/>
</dbReference>
<evidence type="ECO:0000259" key="13">
    <source>
        <dbReference type="PROSITE" id="PS50110"/>
    </source>
</evidence>
<dbReference type="GO" id="GO:0009927">
    <property type="term" value="F:histidine phosphotransfer kinase activity"/>
    <property type="evidence" value="ECO:0007669"/>
    <property type="project" value="TreeGrafter"/>
</dbReference>
<dbReference type="InterPro" id="IPR001789">
    <property type="entry name" value="Sig_transdc_resp-reg_receiver"/>
</dbReference>
<dbReference type="SMART" id="SM00387">
    <property type="entry name" value="HATPase_c"/>
    <property type="match status" value="1"/>
</dbReference>
<comment type="similarity">
    <text evidence="2">In the N-terminal section; belongs to the phytochrome family.</text>
</comment>
<dbReference type="Pfam" id="PF00512">
    <property type="entry name" value="HisKA"/>
    <property type="match status" value="1"/>
</dbReference>